<keyword evidence="1" id="KW-0732">Signal</keyword>
<dbReference type="GO" id="GO:1904680">
    <property type="term" value="F:peptide transmembrane transporter activity"/>
    <property type="evidence" value="ECO:0007669"/>
    <property type="project" value="TreeGrafter"/>
</dbReference>
<dbReference type="Gene3D" id="3.10.105.10">
    <property type="entry name" value="Dipeptide-binding Protein, Domain 3"/>
    <property type="match status" value="1"/>
</dbReference>
<dbReference type="KEGG" id="aarc:G127AT_10945"/>
<feature type="signal peptide" evidence="1">
    <location>
        <begin position="1"/>
        <end position="23"/>
    </location>
</feature>
<reference evidence="3" key="1">
    <citation type="submission" date="2021-03" db="EMBL/GenBank/DDBJ databases">
        <title>Agromyces archimandritus sp. nov., isolated from the cockroach Archimandrita tessellata.</title>
        <authorList>
            <person name="Guzman J."/>
            <person name="Ortuzar M."/>
            <person name="Poehlein A."/>
            <person name="Daniel R."/>
            <person name="Trujillo M."/>
            <person name="Vilcinskas A."/>
        </authorList>
    </citation>
    <scope>NUCLEOTIDE SEQUENCE</scope>
    <source>
        <strain evidence="3">G127AT</strain>
    </source>
</reference>
<organism evidence="3 4">
    <name type="scientific">Agromyces archimandritae</name>
    <dbReference type="NCBI Taxonomy" id="2781962"/>
    <lineage>
        <taxon>Bacteria</taxon>
        <taxon>Bacillati</taxon>
        <taxon>Actinomycetota</taxon>
        <taxon>Actinomycetes</taxon>
        <taxon>Micrococcales</taxon>
        <taxon>Microbacteriaceae</taxon>
        <taxon>Agromyces</taxon>
    </lineage>
</organism>
<dbReference type="Gene3D" id="3.40.190.10">
    <property type="entry name" value="Periplasmic binding protein-like II"/>
    <property type="match status" value="1"/>
</dbReference>
<evidence type="ECO:0000313" key="4">
    <source>
        <dbReference type="Proteomes" id="UP000671914"/>
    </source>
</evidence>
<evidence type="ECO:0000256" key="1">
    <source>
        <dbReference type="SAM" id="SignalP"/>
    </source>
</evidence>
<dbReference type="CDD" id="cd00995">
    <property type="entry name" value="PBP2_NikA_DppA_OppA_like"/>
    <property type="match status" value="1"/>
</dbReference>
<dbReference type="AlphaFoldDB" id="A0A975FKN8"/>
<name>A0A975FKN8_9MICO</name>
<dbReference type="InterPro" id="IPR000914">
    <property type="entry name" value="SBP_5_dom"/>
</dbReference>
<evidence type="ECO:0000259" key="2">
    <source>
        <dbReference type="Pfam" id="PF00496"/>
    </source>
</evidence>
<dbReference type="PROSITE" id="PS51257">
    <property type="entry name" value="PROKAR_LIPOPROTEIN"/>
    <property type="match status" value="1"/>
</dbReference>
<dbReference type="GO" id="GO:0015833">
    <property type="term" value="P:peptide transport"/>
    <property type="evidence" value="ECO:0007669"/>
    <property type="project" value="TreeGrafter"/>
</dbReference>
<gene>
    <name evidence="3" type="ORF">G127AT_10945</name>
</gene>
<evidence type="ECO:0000313" key="3">
    <source>
        <dbReference type="EMBL" id="QTX03835.1"/>
    </source>
</evidence>
<keyword evidence="4" id="KW-1185">Reference proteome</keyword>
<proteinExistence type="predicted"/>
<dbReference type="EMBL" id="CP071696">
    <property type="protein sequence ID" value="QTX03835.1"/>
    <property type="molecule type" value="Genomic_DNA"/>
</dbReference>
<sequence length="516" mass="53888">MNRRSILVTAAGTAAVLALTGCAGGSADGAASVDTINAQLVTDPGGFDPALARAADDYVVSRMLYDTLVRRDADNTLVGGIATDWEAVSASEYVFTIRDDATCAGGTAITPGIVADSLNRLADPELASTARSLAFGPNEAAFTADDDAGTVTAELSGPWSDFLYGMALPHTGIVCPAGLDDPEGLMAGTVEGAFSGPYTLTAAEPAVKYEMTLRDDYDAWPEFAEPLEGVPAKTVNFAPVAESSTLATQLLSGGMDVGTITGEEISRFTDDGYAKHELSTMTSYLVFNQREGSVFREQPELRHAAAQAVDPVAFTDIATAGLGVPIASVSAPGVLCVSEDESRLAGFDVDAASKTLAGVKIRLVGTTLLSQGNEYVAEMLRKAGAEVDYTEMDNANWSTTTGTNGPWDVTVQGDINLLGTMTSSLLRVMGPYSDEGGRNKTGVPNDEGYGLLNEAMTIVDAEAQCPVIDRAFQTVLDRSDAAPMASIVATAVAAPGFDVRVFGDYLDPSTMRITER</sequence>
<feature type="chain" id="PRO_5038714865" evidence="1">
    <location>
        <begin position="24"/>
        <end position="516"/>
    </location>
</feature>
<dbReference type="Pfam" id="PF00496">
    <property type="entry name" value="SBP_bac_5"/>
    <property type="match status" value="1"/>
</dbReference>
<protein>
    <submittedName>
        <fullName evidence="3">ABC transporter substrate-binding protein</fullName>
    </submittedName>
</protein>
<dbReference type="Proteomes" id="UP000671914">
    <property type="component" value="Chromosome"/>
</dbReference>
<dbReference type="RefSeq" id="WP_210896826.1">
    <property type="nucleotide sequence ID" value="NZ_CP071696.1"/>
</dbReference>
<feature type="domain" description="Solute-binding protein family 5" evidence="2">
    <location>
        <begin position="77"/>
        <end position="413"/>
    </location>
</feature>
<dbReference type="PANTHER" id="PTHR30290">
    <property type="entry name" value="PERIPLASMIC BINDING COMPONENT OF ABC TRANSPORTER"/>
    <property type="match status" value="1"/>
</dbReference>
<dbReference type="SUPFAM" id="SSF53850">
    <property type="entry name" value="Periplasmic binding protein-like II"/>
    <property type="match status" value="1"/>
</dbReference>
<accession>A0A975FKN8</accession>
<dbReference type="InterPro" id="IPR039424">
    <property type="entry name" value="SBP_5"/>
</dbReference>